<sequence length="345" mass="38795">MSYTDSIDLKEGRAISAPPGPRPEMKVTNFARTYETPDKGTYASLIESCGKFFGWWGIWCIFCESPYKEVRQGEVGLVEKFGALSRTVEPGLCTINTWSEKLTRVSVKVNIDELPQLTCFSKDNVSILVTSVVYYNIVDPFKAIYDISDINMAIRERTQTTLRDVIGNRSLQDVVEKREEIAQDIEKIISKIAFDWGVHVDSILIKDLTLPKNVQESLSKATEAKRIGESKIINARAEVESAKLMRKAADILASKPAMQIRYLDALQAVAKNAGSRVIFMPSSQEVERLSEGATYSGNPDKAKPVDLEMDDQWDKHQDKFQQLQPVRRDNSGIMNTVAVNEALYQ</sequence>
<comment type="similarity">
    <text evidence="1">Belongs to the band 7/mec-2 family.</text>
</comment>
<dbReference type="PANTHER" id="PTHR10264">
    <property type="entry name" value="BAND 7 PROTEIN-RELATED"/>
    <property type="match status" value="1"/>
</dbReference>
<feature type="region of interest" description="Disordered" evidence="2">
    <location>
        <begin position="1"/>
        <end position="20"/>
    </location>
</feature>
<dbReference type="AlphaFoldDB" id="A0A642UT51"/>
<dbReference type="GO" id="GO:0005886">
    <property type="term" value="C:plasma membrane"/>
    <property type="evidence" value="ECO:0007669"/>
    <property type="project" value="InterPro"/>
</dbReference>
<dbReference type="Proteomes" id="UP000449547">
    <property type="component" value="Unassembled WGS sequence"/>
</dbReference>
<dbReference type="OrthoDB" id="2105077at2759"/>
<dbReference type="InterPro" id="IPR036013">
    <property type="entry name" value="Band_7/SPFH_dom_sf"/>
</dbReference>
<dbReference type="VEuPathDB" id="FungiDB:DIURU_002851"/>
<reference evidence="4 5" key="1">
    <citation type="submission" date="2019-07" db="EMBL/GenBank/DDBJ databases">
        <title>Genome assembly of two rare yeast pathogens: Diutina rugosa and Trichomonascus ciferrii.</title>
        <authorList>
            <person name="Mixao V."/>
            <person name="Saus E."/>
            <person name="Hansen A."/>
            <person name="Lass-Flor C."/>
            <person name="Gabaldon T."/>
        </authorList>
    </citation>
    <scope>NUCLEOTIDE SEQUENCE [LARGE SCALE GENOMIC DNA]</scope>
    <source>
        <strain evidence="4 5">CBS 613</strain>
    </source>
</reference>
<dbReference type="FunFam" id="3.30.479.30:FF:000004">
    <property type="entry name" value="Putative membrane protease family, stomatin"/>
    <property type="match status" value="1"/>
</dbReference>
<dbReference type="InterPro" id="IPR043202">
    <property type="entry name" value="Band-7_stomatin-like"/>
</dbReference>
<evidence type="ECO:0000313" key="4">
    <source>
        <dbReference type="EMBL" id="KAA8902397.1"/>
    </source>
</evidence>
<evidence type="ECO:0000256" key="2">
    <source>
        <dbReference type="SAM" id="MobiDB-lite"/>
    </source>
</evidence>
<dbReference type="Gene3D" id="3.30.479.30">
    <property type="entry name" value="Band 7 domain"/>
    <property type="match status" value="1"/>
</dbReference>
<evidence type="ECO:0000259" key="3">
    <source>
        <dbReference type="SMART" id="SM00244"/>
    </source>
</evidence>
<evidence type="ECO:0000313" key="5">
    <source>
        <dbReference type="Proteomes" id="UP000449547"/>
    </source>
</evidence>
<comment type="caution">
    <text evidence="4">The sequence shown here is derived from an EMBL/GenBank/DDBJ whole genome shotgun (WGS) entry which is preliminary data.</text>
</comment>
<keyword evidence="5" id="KW-1185">Reference proteome</keyword>
<dbReference type="Gene3D" id="6.10.250.2090">
    <property type="match status" value="1"/>
</dbReference>
<organism evidence="4 5">
    <name type="scientific">Diutina rugosa</name>
    <name type="common">Yeast</name>
    <name type="synonym">Candida rugosa</name>
    <dbReference type="NCBI Taxonomy" id="5481"/>
    <lineage>
        <taxon>Eukaryota</taxon>
        <taxon>Fungi</taxon>
        <taxon>Dikarya</taxon>
        <taxon>Ascomycota</taxon>
        <taxon>Saccharomycotina</taxon>
        <taxon>Pichiomycetes</taxon>
        <taxon>Debaryomycetaceae</taxon>
        <taxon>Diutina</taxon>
    </lineage>
</organism>
<dbReference type="EMBL" id="SWFT01000090">
    <property type="protein sequence ID" value="KAA8902397.1"/>
    <property type="molecule type" value="Genomic_DNA"/>
</dbReference>
<dbReference type="PRINTS" id="PR00721">
    <property type="entry name" value="STOMATIN"/>
</dbReference>
<dbReference type="SMART" id="SM00244">
    <property type="entry name" value="PHB"/>
    <property type="match status" value="1"/>
</dbReference>
<dbReference type="InterPro" id="IPR001972">
    <property type="entry name" value="Stomatin_HflK_fam"/>
</dbReference>
<feature type="domain" description="Band 7" evidence="3">
    <location>
        <begin position="65"/>
        <end position="222"/>
    </location>
</feature>
<accession>A0A642UT51</accession>
<evidence type="ECO:0000256" key="1">
    <source>
        <dbReference type="ARBA" id="ARBA00008164"/>
    </source>
</evidence>
<dbReference type="GeneID" id="54781502"/>
<dbReference type="PANTHER" id="PTHR10264:SF19">
    <property type="entry name" value="AT06885P-RELATED"/>
    <property type="match status" value="1"/>
</dbReference>
<dbReference type="GO" id="GO:0098552">
    <property type="term" value="C:side of membrane"/>
    <property type="evidence" value="ECO:0007669"/>
    <property type="project" value="UniProtKB-ARBA"/>
</dbReference>
<proteinExistence type="inferred from homology"/>
<name>A0A642UT51_DIURU</name>
<dbReference type="InterPro" id="IPR001107">
    <property type="entry name" value="Band_7"/>
</dbReference>
<dbReference type="RefSeq" id="XP_034012382.1">
    <property type="nucleotide sequence ID" value="XM_034155548.1"/>
</dbReference>
<dbReference type="CDD" id="cd13437">
    <property type="entry name" value="SPFH_alloslipin"/>
    <property type="match status" value="1"/>
</dbReference>
<dbReference type="OMA" id="IQQMVRV"/>
<dbReference type="Pfam" id="PF01145">
    <property type="entry name" value="Band_7"/>
    <property type="match status" value="1"/>
</dbReference>
<gene>
    <name evidence="4" type="ORF">DIURU_002851</name>
</gene>
<dbReference type="SUPFAM" id="SSF117892">
    <property type="entry name" value="Band 7/SPFH domain"/>
    <property type="match status" value="1"/>
</dbReference>
<protein>
    <recommendedName>
        <fullName evidence="3">Band 7 domain-containing protein</fullName>
    </recommendedName>
</protein>